<evidence type="ECO:0000256" key="2">
    <source>
        <dbReference type="ARBA" id="ARBA00005628"/>
    </source>
</evidence>
<dbReference type="NCBIfam" id="TIGR01662">
    <property type="entry name" value="HAD-SF-IIIA"/>
    <property type="match status" value="1"/>
</dbReference>
<dbReference type="PANTHER" id="PTHR42891:SF1">
    <property type="entry name" value="D-GLYCERO-BETA-D-MANNO-HEPTOSE-1,7-BISPHOSPHATE 7-PHOSPHATASE"/>
    <property type="match status" value="1"/>
</dbReference>
<comment type="similarity">
    <text evidence="2">Belongs to the GmhB family.</text>
</comment>
<dbReference type="InterPro" id="IPR006549">
    <property type="entry name" value="HAD-SF_hydro_IIIA"/>
</dbReference>
<evidence type="ECO:0000256" key="3">
    <source>
        <dbReference type="ARBA" id="ARBA00022490"/>
    </source>
</evidence>
<dbReference type="CDD" id="cd07503">
    <property type="entry name" value="HAD_HisB-N"/>
    <property type="match status" value="1"/>
</dbReference>
<name>A0A3B0VDL7_9ZZZZ</name>
<evidence type="ECO:0000256" key="5">
    <source>
        <dbReference type="ARBA" id="ARBA00022801"/>
    </source>
</evidence>
<dbReference type="InterPro" id="IPR036412">
    <property type="entry name" value="HAD-like_sf"/>
</dbReference>
<evidence type="ECO:0000256" key="6">
    <source>
        <dbReference type="ARBA" id="ARBA00023277"/>
    </source>
</evidence>
<dbReference type="Pfam" id="PF13242">
    <property type="entry name" value="Hydrolase_like"/>
    <property type="match status" value="1"/>
</dbReference>
<keyword evidence="3" id="KW-0963">Cytoplasm</keyword>
<dbReference type="NCBIfam" id="TIGR01656">
    <property type="entry name" value="Histidinol-ppas"/>
    <property type="match status" value="1"/>
</dbReference>
<dbReference type="GO" id="GO:0005975">
    <property type="term" value="P:carbohydrate metabolic process"/>
    <property type="evidence" value="ECO:0007669"/>
    <property type="project" value="InterPro"/>
</dbReference>
<dbReference type="EMBL" id="UOEX01000247">
    <property type="protein sequence ID" value="VAW38423.1"/>
    <property type="molecule type" value="Genomic_DNA"/>
</dbReference>
<evidence type="ECO:0000256" key="4">
    <source>
        <dbReference type="ARBA" id="ARBA00022723"/>
    </source>
</evidence>
<gene>
    <name evidence="8" type="ORF">MNBD_DELTA03-662</name>
</gene>
<accession>A0A3B0VDL7</accession>
<reference evidence="8" key="1">
    <citation type="submission" date="2018-06" db="EMBL/GenBank/DDBJ databases">
        <authorList>
            <person name="Zhirakovskaya E."/>
        </authorList>
    </citation>
    <scope>NUCLEOTIDE SEQUENCE</scope>
</reference>
<dbReference type="Gene3D" id="3.40.50.1000">
    <property type="entry name" value="HAD superfamily/HAD-like"/>
    <property type="match status" value="1"/>
</dbReference>
<dbReference type="AlphaFoldDB" id="A0A3B0VDL7"/>
<keyword evidence="6" id="KW-0119">Carbohydrate metabolism</keyword>
<dbReference type="GO" id="GO:0016791">
    <property type="term" value="F:phosphatase activity"/>
    <property type="evidence" value="ECO:0007669"/>
    <property type="project" value="InterPro"/>
</dbReference>
<protein>
    <recommendedName>
        <fullName evidence="7">D,D-heptose 1,7-bisphosphate phosphatase</fullName>
    </recommendedName>
</protein>
<evidence type="ECO:0000256" key="7">
    <source>
        <dbReference type="ARBA" id="ARBA00031828"/>
    </source>
</evidence>
<keyword evidence="5 8" id="KW-0378">Hydrolase</keyword>
<organism evidence="8">
    <name type="scientific">hydrothermal vent metagenome</name>
    <dbReference type="NCBI Taxonomy" id="652676"/>
    <lineage>
        <taxon>unclassified sequences</taxon>
        <taxon>metagenomes</taxon>
        <taxon>ecological metagenomes</taxon>
    </lineage>
</organism>
<dbReference type="InterPro" id="IPR006543">
    <property type="entry name" value="Histidinol-phos"/>
</dbReference>
<evidence type="ECO:0000256" key="1">
    <source>
        <dbReference type="ARBA" id="ARBA00004496"/>
    </source>
</evidence>
<dbReference type="InterPro" id="IPR023214">
    <property type="entry name" value="HAD_sf"/>
</dbReference>
<dbReference type="InterPro" id="IPR004446">
    <property type="entry name" value="Heptose_bisP_phosphatase"/>
</dbReference>
<dbReference type="GO" id="GO:0046872">
    <property type="term" value="F:metal ion binding"/>
    <property type="evidence" value="ECO:0007669"/>
    <property type="project" value="UniProtKB-KW"/>
</dbReference>
<comment type="subcellular location">
    <subcellularLocation>
        <location evidence="1">Cytoplasm</location>
    </subcellularLocation>
</comment>
<dbReference type="PANTHER" id="PTHR42891">
    <property type="entry name" value="D-GLYCERO-BETA-D-MANNO-HEPTOSE-1,7-BISPHOSPHATE 7-PHOSPHATASE"/>
    <property type="match status" value="1"/>
</dbReference>
<evidence type="ECO:0000313" key="8">
    <source>
        <dbReference type="EMBL" id="VAW38423.1"/>
    </source>
</evidence>
<keyword evidence="4" id="KW-0479">Metal-binding</keyword>
<proteinExistence type="inferred from homology"/>
<dbReference type="SUPFAM" id="SSF56784">
    <property type="entry name" value="HAD-like"/>
    <property type="match status" value="1"/>
</dbReference>
<dbReference type="GO" id="GO:0005737">
    <property type="term" value="C:cytoplasm"/>
    <property type="evidence" value="ECO:0007669"/>
    <property type="project" value="UniProtKB-SubCell"/>
</dbReference>
<sequence>MPLLPASDEGVVLLNPYPVSGHDKNMKNMKNDGRAVFLDRDGTINEQMGYINHLSRFHLLPGVAEAISRLNRHAIPVFVVTNQSGLARGYFPESLLDEVHALMVKELAAAGAHVDGIYICPHHPEAKEKRFREKCSCRKPGTGLFEQAAMEHNIDLRRSYVVGDRYSDIKAAAACRAAGILVLTGYGRGDYEFIGPTLELKPDFVAPDLSAAVDWILQQ</sequence>